<feature type="compositionally biased region" description="Low complexity" evidence="7">
    <location>
        <begin position="317"/>
        <end position="329"/>
    </location>
</feature>
<dbReference type="GO" id="GO:0005634">
    <property type="term" value="C:nucleus"/>
    <property type="evidence" value="ECO:0007669"/>
    <property type="project" value="TreeGrafter"/>
</dbReference>
<reference evidence="9" key="1">
    <citation type="submission" date="2020-01" db="EMBL/GenBank/DDBJ databases">
        <title>Development of genomics and gene disruption for Polysphondylium violaceum indicates a role for the polyketide synthase stlB in stalk morphogenesis.</title>
        <authorList>
            <person name="Narita B."/>
            <person name="Kawabe Y."/>
            <person name="Kin K."/>
            <person name="Saito T."/>
            <person name="Gibbs R."/>
            <person name="Kuspa A."/>
            <person name="Muzny D."/>
            <person name="Queller D."/>
            <person name="Richards S."/>
            <person name="Strassman J."/>
            <person name="Sucgang R."/>
            <person name="Worley K."/>
            <person name="Schaap P."/>
        </authorList>
    </citation>
    <scope>NUCLEOTIDE SEQUENCE</scope>
    <source>
        <strain evidence="9">QSvi11</strain>
    </source>
</reference>
<dbReference type="PANTHER" id="PTHR11042">
    <property type="entry name" value="EUKARYOTIC TRANSLATION INITIATION FACTOR 2-ALPHA KINASE EIF2-ALPHA KINASE -RELATED"/>
    <property type="match status" value="1"/>
</dbReference>
<sequence>MAQGEPRIGGSAFDFIFENRIDQDQDYNGSVWRAVSIIDGNAYAIKVLDFTRDRFEYLTALKTFDHPNIVKIHDVWHQFHRIYVQMELCLRSLNHVVSYNFVNRILSSPQQIFKIMSDVSAGLQVLHNCGIYNVDLCNKHLLIAPDGTVKICGFGVSSTHHTPSPIIFDFKTVTPEIMNNSPIFPLVYNPATDVYDLGLALYELYTCQQFLSCDKTWYRLRHDKIDFAYPQAFKPLALLLKRMLTSKPEARISIAEIMQSEYYEKGEPNPVLLSVIPNLPALNVMIYTRHSLAHALPHTRHYTPEPSIIPDPLPRPNNNNNNNNDNNNNRRSARRTINFN</sequence>
<protein>
    <recommendedName>
        <fullName evidence="8">Protein kinase domain-containing protein</fullName>
    </recommendedName>
</protein>
<keyword evidence="1" id="KW-0808">Transferase</keyword>
<dbReference type="GO" id="GO:0004674">
    <property type="term" value="F:protein serine/threonine kinase activity"/>
    <property type="evidence" value="ECO:0007669"/>
    <property type="project" value="UniProtKB-EC"/>
</dbReference>
<dbReference type="GO" id="GO:0005524">
    <property type="term" value="F:ATP binding"/>
    <property type="evidence" value="ECO:0007669"/>
    <property type="project" value="UniProtKB-KW"/>
</dbReference>
<gene>
    <name evidence="9" type="ORF">CYY_007932</name>
</gene>
<dbReference type="Pfam" id="PF00069">
    <property type="entry name" value="Pkinase"/>
    <property type="match status" value="1"/>
</dbReference>
<dbReference type="AlphaFoldDB" id="A0A8J4PWE2"/>
<keyword evidence="4" id="KW-0067">ATP-binding</keyword>
<dbReference type="PANTHER" id="PTHR11042:SF190">
    <property type="entry name" value="MITOSIS INHIBITOR PROTEIN KINASE MIK1"/>
    <property type="match status" value="1"/>
</dbReference>
<comment type="catalytic activity">
    <reaction evidence="6">
        <text>L-seryl-[protein] + ATP = O-phospho-L-seryl-[protein] + ADP + H(+)</text>
        <dbReference type="Rhea" id="RHEA:17989"/>
        <dbReference type="Rhea" id="RHEA-COMP:9863"/>
        <dbReference type="Rhea" id="RHEA-COMP:11604"/>
        <dbReference type="ChEBI" id="CHEBI:15378"/>
        <dbReference type="ChEBI" id="CHEBI:29999"/>
        <dbReference type="ChEBI" id="CHEBI:30616"/>
        <dbReference type="ChEBI" id="CHEBI:83421"/>
        <dbReference type="ChEBI" id="CHEBI:456216"/>
        <dbReference type="EC" id="2.7.11.1"/>
    </reaction>
</comment>
<evidence type="ECO:0000313" key="9">
    <source>
        <dbReference type="EMBL" id="KAF2070751.1"/>
    </source>
</evidence>
<evidence type="ECO:0000256" key="5">
    <source>
        <dbReference type="ARBA" id="ARBA00047899"/>
    </source>
</evidence>
<evidence type="ECO:0000256" key="3">
    <source>
        <dbReference type="ARBA" id="ARBA00022777"/>
    </source>
</evidence>
<keyword evidence="3" id="KW-0418">Kinase</keyword>
<comment type="caution">
    <text evidence="9">The sequence shown here is derived from an EMBL/GenBank/DDBJ whole genome shotgun (WGS) entry which is preliminary data.</text>
</comment>
<keyword evidence="10" id="KW-1185">Reference proteome</keyword>
<evidence type="ECO:0000256" key="4">
    <source>
        <dbReference type="ARBA" id="ARBA00022840"/>
    </source>
</evidence>
<dbReference type="InterPro" id="IPR011009">
    <property type="entry name" value="Kinase-like_dom_sf"/>
</dbReference>
<evidence type="ECO:0000313" key="10">
    <source>
        <dbReference type="Proteomes" id="UP000695562"/>
    </source>
</evidence>
<accession>A0A8J4PWE2</accession>
<dbReference type="SUPFAM" id="SSF56112">
    <property type="entry name" value="Protein kinase-like (PK-like)"/>
    <property type="match status" value="1"/>
</dbReference>
<evidence type="ECO:0000256" key="7">
    <source>
        <dbReference type="SAM" id="MobiDB-lite"/>
    </source>
</evidence>
<dbReference type="Proteomes" id="UP000695562">
    <property type="component" value="Unassembled WGS sequence"/>
</dbReference>
<evidence type="ECO:0000259" key="8">
    <source>
        <dbReference type="PROSITE" id="PS50011"/>
    </source>
</evidence>
<dbReference type="InterPro" id="IPR050339">
    <property type="entry name" value="CC_SR_Kinase"/>
</dbReference>
<dbReference type="OrthoDB" id="5337378at2759"/>
<dbReference type="PROSITE" id="PS50011">
    <property type="entry name" value="PROTEIN_KINASE_DOM"/>
    <property type="match status" value="1"/>
</dbReference>
<dbReference type="EMBL" id="AJWJ01000450">
    <property type="protein sequence ID" value="KAF2070751.1"/>
    <property type="molecule type" value="Genomic_DNA"/>
</dbReference>
<dbReference type="GO" id="GO:0005737">
    <property type="term" value="C:cytoplasm"/>
    <property type="evidence" value="ECO:0007669"/>
    <property type="project" value="TreeGrafter"/>
</dbReference>
<evidence type="ECO:0000256" key="6">
    <source>
        <dbReference type="ARBA" id="ARBA00048679"/>
    </source>
</evidence>
<organism evidence="9 10">
    <name type="scientific">Polysphondylium violaceum</name>
    <dbReference type="NCBI Taxonomy" id="133409"/>
    <lineage>
        <taxon>Eukaryota</taxon>
        <taxon>Amoebozoa</taxon>
        <taxon>Evosea</taxon>
        <taxon>Eumycetozoa</taxon>
        <taxon>Dictyostelia</taxon>
        <taxon>Dictyosteliales</taxon>
        <taxon>Dictyosteliaceae</taxon>
        <taxon>Polysphondylium</taxon>
    </lineage>
</organism>
<name>A0A8J4PWE2_9MYCE</name>
<comment type="catalytic activity">
    <reaction evidence="5">
        <text>L-threonyl-[protein] + ATP = O-phospho-L-threonyl-[protein] + ADP + H(+)</text>
        <dbReference type="Rhea" id="RHEA:46608"/>
        <dbReference type="Rhea" id="RHEA-COMP:11060"/>
        <dbReference type="Rhea" id="RHEA-COMP:11605"/>
        <dbReference type="ChEBI" id="CHEBI:15378"/>
        <dbReference type="ChEBI" id="CHEBI:30013"/>
        <dbReference type="ChEBI" id="CHEBI:30616"/>
        <dbReference type="ChEBI" id="CHEBI:61977"/>
        <dbReference type="ChEBI" id="CHEBI:456216"/>
        <dbReference type="EC" id="2.7.11.1"/>
    </reaction>
</comment>
<evidence type="ECO:0000256" key="2">
    <source>
        <dbReference type="ARBA" id="ARBA00022741"/>
    </source>
</evidence>
<keyword evidence="2" id="KW-0547">Nucleotide-binding</keyword>
<dbReference type="Gene3D" id="1.10.510.10">
    <property type="entry name" value="Transferase(Phosphotransferase) domain 1"/>
    <property type="match status" value="1"/>
</dbReference>
<evidence type="ECO:0000256" key="1">
    <source>
        <dbReference type="ARBA" id="ARBA00022679"/>
    </source>
</evidence>
<proteinExistence type="predicted"/>
<dbReference type="InterPro" id="IPR000719">
    <property type="entry name" value="Prot_kinase_dom"/>
</dbReference>
<feature type="domain" description="Protein kinase" evidence="8">
    <location>
        <begin position="2"/>
        <end position="263"/>
    </location>
</feature>
<dbReference type="CDD" id="cd00180">
    <property type="entry name" value="PKc"/>
    <property type="match status" value="1"/>
</dbReference>
<feature type="region of interest" description="Disordered" evidence="7">
    <location>
        <begin position="303"/>
        <end position="340"/>
    </location>
</feature>